<gene>
    <name evidence="1" type="ORF">BN9_111760</name>
</gene>
<name>A0A024GSQ4_9STRA</name>
<dbReference type="EMBL" id="CAIX01000338">
    <property type="protein sequence ID" value="CCI49766.1"/>
    <property type="molecule type" value="Genomic_DNA"/>
</dbReference>
<proteinExistence type="predicted"/>
<dbReference type="Proteomes" id="UP000053237">
    <property type="component" value="Unassembled WGS sequence"/>
</dbReference>
<reference evidence="1 2" key="1">
    <citation type="submission" date="2012-05" db="EMBL/GenBank/DDBJ databases">
        <title>Recombination and specialization in a pathogen metapopulation.</title>
        <authorList>
            <person name="Gardiner A."/>
            <person name="Kemen E."/>
            <person name="Schultz-Larsen T."/>
            <person name="MacLean D."/>
            <person name="Van Oosterhout C."/>
            <person name="Jones J.D.G."/>
        </authorList>
    </citation>
    <scope>NUCLEOTIDE SEQUENCE [LARGE SCALE GENOMIC DNA]</scope>
    <source>
        <strain evidence="1 2">Ac Nc2</strain>
    </source>
</reference>
<organism evidence="1 2">
    <name type="scientific">Albugo candida</name>
    <dbReference type="NCBI Taxonomy" id="65357"/>
    <lineage>
        <taxon>Eukaryota</taxon>
        <taxon>Sar</taxon>
        <taxon>Stramenopiles</taxon>
        <taxon>Oomycota</taxon>
        <taxon>Peronosporomycetes</taxon>
        <taxon>Albuginales</taxon>
        <taxon>Albuginaceae</taxon>
        <taxon>Albugo</taxon>
    </lineage>
</organism>
<sequence length="95" mass="10853">MADYVRKARIFLNQLQSSGPTLSQEWKKLQDLLEQIDQNSEMIASVLSSQKNDNQSSQIAVVAGLLQEQDRFLTESVEVFKKVATEFKFQPYLNA</sequence>
<protein>
    <submittedName>
        <fullName evidence="1">Uncharacterized protein</fullName>
    </submittedName>
</protein>
<keyword evidence="2" id="KW-1185">Reference proteome</keyword>
<dbReference type="InParanoid" id="A0A024GSQ4"/>
<dbReference type="AlphaFoldDB" id="A0A024GSQ4"/>
<evidence type="ECO:0000313" key="1">
    <source>
        <dbReference type="EMBL" id="CCI49766.1"/>
    </source>
</evidence>
<evidence type="ECO:0000313" key="2">
    <source>
        <dbReference type="Proteomes" id="UP000053237"/>
    </source>
</evidence>
<accession>A0A024GSQ4</accession>
<comment type="caution">
    <text evidence="1">The sequence shown here is derived from an EMBL/GenBank/DDBJ whole genome shotgun (WGS) entry which is preliminary data.</text>
</comment>